<evidence type="ECO:0000256" key="1">
    <source>
        <dbReference type="ARBA" id="ARBA00004651"/>
    </source>
</evidence>
<evidence type="ECO:0000256" key="4">
    <source>
        <dbReference type="ARBA" id="ARBA00022989"/>
    </source>
</evidence>
<organism evidence="9 10">
    <name type="scientific">Rhynocoris fuscipes</name>
    <dbReference type="NCBI Taxonomy" id="488301"/>
    <lineage>
        <taxon>Eukaryota</taxon>
        <taxon>Metazoa</taxon>
        <taxon>Ecdysozoa</taxon>
        <taxon>Arthropoda</taxon>
        <taxon>Hexapoda</taxon>
        <taxon>Insecta</taxon>
        <taxon>Pterygota</taxon>
        <taxon>Neoptera</taxon>
        <taxon>Paraneoptera</taxon>
        <taxon>Hemiptera</taxon>
        <taxon>Heteroptera</taxon>
        <taxon>Panheteroptera</taxon>
        <taxon>Cimicomorpha</taxon>
        <taxon>Reduviidae</taxon>
        <taxon>Harpactorinae</taxon>
        <taxon>Harpactorini</taxon>
        <taxon>Rhynocoris</taxon>
    </lineage>
</organism>
<keyword evidence="4 8" id="KW-1133">Transmembrane helix</keyword>
<keyword evidence="2 8" id="KW-1003">Cell membrane</keyword>
<comment type="similarity">
    <text evidence="8">Belongs to the insect chemoreceptor superfamily. Gustatory receptor (GR) family.</text>
</comment>
<comment type="caution">
    <text evidence="9">The sequence shown here is derived from an EMBL/GenBank/DDBJ whole genome shotgun (WGS) entry which is preliminary data.</text>
</comment>
<dbReference type="PANTHER" id="PTHR21143:SF133">
    <property type="entry name" value="GUSTATORY AND PHEROMONE RECEPTOR 32A-RELATED"/>
    <property type="match status" value="1"/>
</dbReference>
<dbReference type="GO" id="GO:0005886">
    <property type="term" value="C:plasma membrane"/>
    <property type="evidence" value="ECO:0007669"/>
    <property type="project" value="UniProtKB-SubCell"/>
</dbReference>
<keyword evidence="3 8" id="KW-0812">Transmembrane</keyword>
<comment type="caution">
    <text evidence="8">Lacks conserved residue(s) required for the propagation of feature annotation.</text>
</comment>
<dbReference type="Proteomes" id="UP001461498">
    <property type="component" value="Unassembled WGS sequence"/>
</dbReference>
<dbReference type="PANTHER" id="PTHR21143">
    <property type="entry name" value="INVERTEBRATE GUSTATORY RECEPTOR"/>
    <property type="match status" value="1"/>
</dbReference>
<evidence type="ECO:0000256" key="6">
    <source>
        <dbReference type="ARBA" id="ARBA00023170"/>
    </source>
</evidence>
<dbReference type="EMBL" id="JAPXFL010000009">
    <property type="protein sequence ID" value="KAK9501397.1"/>
    <property type="molecule type" value="Genomic_DNA"/>
</dbReference>
<dbReference type="GO" id="GO:0030424">
    <property type="term" value="C:axon"/>
    <property type="evidence" value="ECO:0007669"/>
    <property type="project" value="TreeGrafter"/>
</dbReference>
<accession>A0AAW1CSX7</accession>
<comment type="subcellular location">
    <subcellularLocation>
        <location evidence="1 8">Cell membrane</location>
        <topology evidence="1 8">Multi-pass membrane protein</topology>
    </subcellularLocation>
</comment>
<dbReference type="GO" id="GO:0007635">
    <property type="term" value="P:chemosensory behavior"/>
    <property type="evidence" value="ECO:0007669"/>
    <property type="project" value="TreeGrafter"/>
</dbReference>
<evidence type="ECO:0000256" key="3">
    <source>
        <dbReference type="ARBA" id="ARBA00022692"/>
    </source>
</evidence>
<dbReference type="Pfam" id="PF08395">
    <property type="entry name" value="7tm_7"/>
    <property type="match status" value="1"/>
</dbReference>
<evidence type="ECO:0000256" key="8">
    <source>
        <dbReference type="RuleBase" id="RU363108"/>
    </source>
</evidence>
<proteinExistence type="inferred from homology"/>
<dbReference type="GO" id="GO:0043025">
    <property type="term" value="C:neuronal cell body"/>
    <property type="evidence" value="ECO:0007669"/>
    <property type="project" value="TreeGrafter"/>
</dbReference>
<keyword evidence="7 8" id="KW-0807">Transducer</keyword>
<feature type="transmembrane region" description="Helical" evidence="8">
    <location>
        <begin position="34"/>
        <end position="55"/>
    </location>
</feature>
<feature type="transmembrane region" description="Helical" evidence="8">
    <location>
        <begin position="121"/>
        <end position="139"/>
    </location>
</feature>
<evidence type="ECO:0000313" key="10">
    <source>
        <dbReference type="Proteomes" id="UP001461498"/>
    </source>
</evidence>
<protein>
    <recommendedName>
        <fullName evidence="8">Gustatory receptor</fullName>
    </recommendedName>
</protein>
<dbReference type="GO" id="GO:0008049">
    <property type="term" value="P:male courtship behavior"/>
    <property type="evidence" value="ECO:0007669"/>
    <property type="project" value="TreeGrafter"/>
</dbReference>
<feature type="transmembrane region" description="Helical" evidence="8">
    <location>
        <begin position="217"/>
        <end position="242"/>
    </location>
</feature>
<keyword evidence="6 8" id="KW-0675">Receptor</keyword>
<comment type="function">
    <text evidence="8">Gustatory receptor which mediates acceptance or avoidance behavior, depending on its substrates.</text>
</comment>
<dbReference type="GO" id="GO:0030425">
    <property type="term" value="C:dendrite"/>
    <property type="evidence" value="ECO:0007669"/>
    <property type="project" value="TreeGrafter"/>
</dbReference>
<dbReference type="InterPro" id="IPR013604">
    <property type="entry name" value="7TM_chemorcpt"/>
</dbReference>
<dbReference type="GO" id="GO:0007165">
    <property type="term" value="P:signal transduction"/>
    <property type="evidence" value="ECO:0007669"/>
    <property type="project" value="UniProtKB-KW"/>
</dbReference>
<feature type="transmembrane region" description="Helical" evidence="8">
    <location>
        <begin position="67"/>
        <end position="87"/>
    </location>
</feature>
<evidence type="ECO:0000256" key="7">
    <source>
        <dbReference type="ARBA" id="ARBA00023224"/>
    </source>
</evidence>
<sequence>MENIVKSLNFLPKLCGLYPFDITDKKHSLNRMQFLIALPMHILFWCSIFVETTHASNNWTPLDYLQLLIRMYAVAAAVHSTLLWMIFNMKVLDNILNDLKTVENSLNKVGLVFQYKINYKYMIFTTCMFLISMVLAWFSSNRLWYPTTRMIINYCFIFEMYIQSEHLSNYLLMISKLFSMLSLNTKNIQHFNDSNKTIDIFLYCHDLLKSVCASLNILYAPLLVLTVTTCFARVTLAIFSILDFKSTFSVAYLSAIAVAYTLPAFRIATVCSHCIYKANEFDDTIFSLVHLSRSENLVRNIKLQLHIANRNVIQFTALGLFQIDVGVLGKMIVTCITYLVIMVQLKDQFKLDQVIKNNN</sequence>
<evidence type="ECO:0000313" key="9">
    <source>
        <dbReference type="EMBL" id="KAK9501397.1"/>
    </source>
</evidence>
<feature type="transmembrane region" description="Helical" evidence="8">
    <location>
        <begin position="248"/>
        <end position="268"/>
    </location>
</feature>
<keyword evidence="10" id="KW-1185">Reference proteome</keyword>
<reference evidence="9 10" key="1">
    <citation type="submission" date="2022-12" db="EMBL/GenBank/DDBJ databases">
        <title>Chromosome-level genome assembly of true bugs.</title>
        <authorList>
            <person name="Ma L."/>
            <person name="Li H."/>
        </authorList>
    </citation>
    <scope>NUCLEOTIDE SEQUENCE [LARGE SCALE GENOMIC DNA]</scope>
    <source>
        <strain evidence="9">Lab_2022b</strain>
    </source>
</reference>
<keyword evidence="5 8" id="KW-0472">Membrane</keyword>
<name>A0AAW1CSX7_9HEMI</name>
<gene>
    <name evidence="9" type="ORF">O3M35_012130</name>
</gene>
<evidence type="ECO:0000256" key="5">
    <source>
        <dbReference type="ARBA" id="ARBA00023136"/>
    </source>
</evidence>
<evidence type="ECO:0000256" key="2">
    <source>
        <dbReference type="ARBA" id="ARBA00022475"/>
    </source>
</evidence>
<dbReference type="AlphaFoldDB" id="A0AAW1CSX7"/>
<dbReference type="GO" id="GO:0050909">
    <property type="term" value="P:sensory perception of taste"/>
    <property type="evidence" value="ECO:0007669"/>
    <property type="project" value="InterPro"/>
</dbReference>